<reference evidence="2" key="1">
    <citation type="journal article" date="2014" name="Int. J. Syst. Evol. Microbiol.">
        <title>Complete genome sequence of Corynebacterium casei LMG S-19264T (=DSM 44701T), isolated from a smear-ripened cheese.</title>
        <authorList>
            <consortium name="US DOE Joint Genome Institute (JGI-PGF)"/>
            <person name="Walter F."/>
            <person name="Albersmeier A."/>
            <person name="Kalinowski J."/>
            <person name="Ruckert C."/>
        </authorList>
    </citation>
    <scope>NUCLEOTIDE SEQUENCE</scope>
    <source>
        <strain evidence="2">JCM 18487</strain>
    </source>
</reference>
<protein>
    <recommendedName>
        <fullName evidence="1">N-acetyltransferase domain-containing protein</fullName>
    </recommendedName>
</protein>
<reference evidence="2" key="2">
    <citation type="submission" date="2020-09" db="EMBL/GenBank/DDBJ databases">
        <authorList>
            <person name="Sun Q."/>
            <person name="Ohkuma M."/>
        </authorList>
    </citation>
    <scope>NUCLEOTIDE SEQUENCE</scope>
    <source>
        <strain evidence="2">JCM 18487</strain>
    </source>
</reference>
<dbReference type="SUPFAM" id="SSF55729">
    <property type="entry name" value="Acyl-CoA N-acyltransferases (Nat)"/>
    <property type="match status" value="1"/>
</dbReference>
<dbReference type="AlphaFoldDB" id="A0A917NKQ0"/>
<feature type="domain" description="N-acetyltransferase" evidence="1">
    <location>
        <begin position="8"/>
        <end position="163"/>
    </location>
</feature>
<proteinExistence type="predicted"/>
<dbReference type="InterPro" id="IPR016181">
    <property type="entry name" value="Acyl_CoA_acyltransferase"/>
</dbReference>
<name>A0A917NKQ0_9BACL</name>
<organism evidence="2 3">
    <name type="scientific">Alicyclobacillus cellulosilyticus</name>
    <dbReference type="NCBI Taxonomy" id="1003997"/>
    <lineage>
        <taxon>Bacteria</taxon>
        <taxon>Bacillati</taxon>
        <taxon>Bacillota</taxon>
        <taxon>Bacilli</taxon>
        <taxon>Bacillales</taxon>
        <taxon>Alicyclobacillaceae</taxon>
        <taxon>Alicyclobacillus</taxon>
    </lineage>
</organism>
<gene>
    <name evidence="2" type="ORF">GCM10010885_16260</name>
</gene>
<accession>A0A917NKQ0</accession>
<dbReference type="Proteomes" id="UP000637695">
    <property type="component" value="Unassembled WGS sequence"/>
</dbReference>
<dbReference type="GO" id="GO:0016747">
    <property type="term" value="F:acyltransferase activity, transferring groups other than amino-acyl groups"/>
    <property type="evidence" value="ECO:0007669"/>
    <property type="project" value="InterPro"/>
</dbReference>
<dbReference type="Pfam" id="PF00583">
    <property type="entry name" value="Acetyltransf_1"/>
    <property type="match status" value="1"/>
</dbReference>
<comment type="caution">
    <text evidence="2">The sequence shown here is derived from an EMBL/GenBank/DDBJ whole genome shotgun (WGS) entry which is preliminary data.</text>
</comment>
<dbReference type="InterPro" id="IPR000182">
    <property type="entry name" value="GNAT_dom"/>
</dbReference>
<dbReference type="EMBL" id="BMOY01000023">
    <property type="protein sequence ID" value="GGJ07860.1"/>
    <property type="molecule type" value="Genomic_DNA"/>
</dbReference>
<evidence type="ECO:0000259" key="1">
    <source>
        <dbReference type="PROSITE" id="PS51186"/>
    </source>
</evidence>
<sequence length="166" mass="18855">MPLQNGNVRIRPVVLPDDVELALPWYQDPEVLYYSEGGPSALPYDRDRVERMYRYLLQKGEVFIIEVAIADQWTAIGDVALCPDCLPIVIGDGRYRSIGIGGKVLDLIIALAKSRGWDKLRVNAVYSFNERSRHLYTSRGFAEVKRYVDSEGNECIAMELNFHNTS</sequence>
<dbReference type="Gene3D" id="3.40.630.30">
    <property type="match status" value="1"/>
</dbReference>
<keyword evidence="3" id="KW-1185">Reference proteome</keyword>
<dbReference type="PROSITE" id="PS51186">
    <property type="entry name" value="GNAT"/>
    <property type="match status" value="1"/>
</dbReference>
<evidence type="ECO:0000313" key="3">
    <source>
        <dbReference type="Proteomes" id="UP000637695"/>
    </source>
</evidence>
<evidence type="ECO:0000313" key="2">
    <source>
        <dbReference type="EMBL" id="GGJ07860.1"/>
    </source>
</evidence>